<dbReference type="Pfam" id="PF03781">
    <property type="entry name" value="FGE-sulfatase"/>
    <property type="match status" value="2"/>
</dbReference>
<proteinExistence type="predicted"/>
<dbReference type="EMBL" id="JAVRRD010000004">
    <property type="protein sequence ID" value="KAK5060225.1"/>
    <property type="molecule type" value="Genomic_DNA"/>
</dbReference>
<sequence>MAIRASRGVRFHDIRGDKSGQSLLDMLKDSLNPTDASPPTFPTLLLYDEKGLKLFEDITYLDEYYLTNAEIQTLETHANAIVERITNDAQLVELGSGNLRKINILLKAFEAAQKHVDYYALDLSLPELQRTFAELDTGAYQYVSFNALHGTYDDALDWLKTTGNQGKATCLVTMGSSLGNFSRESASKFLANFRNVLQSSDLILVALDACQQPQRVFNAYNDSQAVTEQFYRNGLDHANSLLGYEAFKQGEWRPEGRYDEKLDRHHASYIPLVDVVTKDFSFKKGERIALEDAFKYNSTQSDLLWHESGLVPQMSYANDAGDYFVHLLSPAIIDFPVNPGEYTSSPVPSLVDWQHLWSAWDIVTKSMTPREELLNKPIKLRNDLIFYLGHIPTFADIHVTKAIGGLPTKPAYFWSIFERGIDPDVDDPTHCHDHSEIPDSWPPLPEVLEHAARVRSRITESINSGLASKDRKLGRSLWLAYEHEAMHLETFLYMLIQSERILPPPGTDRPDFKKLAEQARIIRVENQWHRIPAQKITIGLDDAENNDGPDRYFGWDNERPSREVSVKAFEAQSRPISIGEYARFLEATHANSVPASWVSGYTDSAQTIGVNGSSNGVNGLSTVASPGYLEDKAIRTVYGLVPLKYTLDWPVMASYDELAAFARWSNGRIPTLEEARSIYSYVDSTKSALEQNPSKLISAVNGHLSNDGVEETPPSNPLSHVTAVNGSASKPDPNSLFIPLHDHAVAFKTWHPEPVTGSTRLRGQSDTGGLWEWTSTPLAAHEGFKAMDLYPGYTADFFDDKHNVCLGGSWATVPRIAGRKSFVNWYQRNYPYVWCTARLVRDVQA</sequence>
<dbReference type="InterPro" id="IPR029063">
    <property type="entry name" value="SAM-dependent_MTases_sf"/>
</dbReference>
<dbReference type="NCBIfam" id="TIGR03439">
    <property type="entry name" value="methyl_EasF"/>
    <property type="match status" value="1"/>
</dbReference>
<dbReference type="InterPro" id="IPR019257">
    <property type="entry name" value="MeTrfase_dom"/>
</dbReference>
<evidence type="ECO:0000313" key="5">
    <source>
        <dbReference type="EMBL" id="KAK5060225.1"/>
    </source>
</evidence>
<dbReference type="GeneID" id="89978268"/>
<feature type="domain" description="Sulfatase-modifying factor enzyme-like" evidence="3">
    <location>
        <begin position="552"/>
        <end position="674"/>
    </location>
</feature>
<dbReference type="AlphaFoldDB" id="A0AAV9NNW0"/>
<protein>
    <recommendedName>
        <fullName evidence="7">Dimethylhistidine N-methyltransferase</fullName>
    </recommendedName>
</protein>
<evidence type="ECO:0000313" key="6">
    <source>
        <dbReference type="Proteomes" id="UP001358417"/>
    </source>
</evidence>
<comment type="caution">
    <text evidence="5">The sequence shown here is derived from an EMBL/GenBank/DDBJ whole genome shotgun (WGS) entry which is preliminary data.</text>
</comment>
<keyword evidence="2" id="KW-0808">Transferase</keyword>
<dbReference type="SUPFAM" id="SSF56436">
    <property type="entry name" value="C-type lectin-like"/>
    <property type="match status" value="1"/>
</dbReference>
<keyword evidence="6" id="KW-1185">Reference proteome</keyword>
<dbReference type="InterPro" id="IPR051128">
    <property type="entry name" value="EgtD_Methyltrsf_superfamily"/>
</dbReference>
<evidence type="ECO:0000256" key="1">
    <source>
        <dbReference type="ARBA" id="ARBA00022603"/>
    </source>
</evidence>
<accession>A0AAV9NNW0</accession>
<dbReference type="PANTHER" id="PTHR43397:SF1">
    <property type="entry name" value="ERGOTHIONEINE BIOSYNTHESIS PROTEIN 1"/>
    <property type="match status" value="1"/>
</dbReference>
<organism evidence="5 6">
    <name type="scientific">Exophiala bonariae</name>
    <dbReference type="NCBI Taxonomy" id="1690606"/>
    <lineage>
        <taxon>Eukaryota</taxon>
        <taxon>Fungi</taxon>
        <taxon>Dikarya</taxon>
        <taxon>Ascomycota</taxon>
        <taxon>Pezizomycotina</taxon>
        <taxon>Eurotiomycetes</taxon>
        <taxon>Chaetothyriomycetidae</taxon>
        <taxon>Chaetothyriales</taxon>
        <taxon>Herpotrichiellaceae</taxon>
        <taxon>Exophiala</taxon>
    </lineage>
</organism>
<name>A0AAV9NNW0_9EURO</name>
<dbReference type="InterPro" id="IPR016187">
    <property type="entry name" value="CTDL_fold"/>
</dbReference>
<gene>
    <name evidence="5" type="ORF">LTR84_010110</name>
</gene>
<dbReference type="GO" id="GO:0032259">
    <property type="term" value="P:methylation"/>
    <property type="evidence" value="ECO:0007669"/>
    <property type="project" value="UniProtKB-KW"/>
</dbReference>
<dbReference type="Proteomes" id="UP001358417">
    <property type="component" value="Unassembled WGS sequence"/>
</dbReference>
<reference evidence="5 6" key="1">
    <citation type="submission" date="2023-08" db="EMBL/GenBank/DDBJ databases">
        <title>Black Yeasts Isolated from many extreme environments.</title>
        <authorList>
            <person name="Coleine C."/>
            <person name="Stajich J.E."/>
            <person name="Selbmann L."/>
        </authorList>
    </citation>
    <scope>NUCLEOTIDE SEQUENCE [LARGE SCALE GENOMIC DNA]</scope>
    <source>
        <strain evidence="5 6">CCFEE 5792</strain>
    </source>
</reference>
<evidence type="ECO:0000259" key="3">
    <source>
        <dbReference type="Pfam" id="PF03781"/>
    </source>
</evidence>
<dbReference type="Gene3D" id="3.90.1580.10">
    <property type="entry name" value="paralog of FGE (formylglycine-generating enzyme)"/>
    <property type="match status" value="2"/>
</dbReference>
<dbReference type="PANTHER" id="PTHR43397">
    <property type="entry name" value="ERGOTHIONEINE BIOSYNTHESIS PROTEIN 1"/>
    <property type="match status" value="1"/>
</dbReference>
<keyword evidence="1" id="KW-0489">Methyltransferase</keyword>
<dbReference type="Pfam" id="PF10017">
    <property type="entry name" value="Methyltransf_33"/>
    <property type="match status" value="1"/>
</dbReference>
<evidence type="ECO:0008006" key="7">
    <source>
        <dbReference type="Google" id="ProtNLM"/>
    </source>
</evidence>
<dbReference type="InterPro" id="IPR005532">
    <property type="entry name" value="SUMF_dom"/>
</dbReference>
<evidence type="ECO:0000256" key="2">
    <source>
        <dbReference type="ARBA" id="ARBA00022679"/>
    </source>
</evidence>
<dbReference type="InterPro" id="IPR042095">
    <property type="entry name" value="SUMF_sf"/>
</dbReference>
<dbReference type="GO" id="GO:0008168">
    <property type="term" value="F:methyltransferase activity"/>
    <property type="evidence" value="ECO:0007669"/>
    <property type="project" value="UniProtKB-KW"/>
</dbReference>
<feature type="domain" description="Sulfatase-modifying factor enzyme-like" evidence="3">
    <location>
        <begin position="767"/>
        <end position="841"/>
    </location>
</feature>
<dbReference type="RefSeq" id="XP_064710046.1">
    <property type="nucleotide sequence ID" value="XM_064853647.1"/>
</dbReference>
<evidence type="ECO:0000259" key="4">
    <source>
        <dbReference type="Pfam" id="PF10017"/>
    </source>
</evidence>
<dbReference type="InterPro" id="IPR017805">
    <property type="entry name" value="SAM_MeTrfase_EasF-type_put"/>
</dbReference>
<dbReference type="Gene3D" id="3.40.50.150">
    <property type="entry name" value="Vaccinia Virus protein VP39"/>
    <property type="match status" value="1"/>
</dbReference>
<feature type="domain" description="Histidine-specific methyltransferase SAM-dependent" evidence="4">
    <location>
        <begin position="35"/>
        <end position="329"/>
    </location>
</feature>